<evidence type="ECO:0000256" key="5">
    <source>
        <dbReference type="ARBA" id="ARBA00022679"/>
    </source>
</evidence>
<dbReference type="GO" id="GO:0000009">
    <property type="term" value="F:alpha-1,6-mannosyltransferase activity"/>
    <property type="evidence" value="ECO:0007669"/>
    <property type="project" value="InterPro"/>
</dbReference>
<evidence type="ECO:0000313" key="12">
    <source>
        <dbReference type="EMBL" id="PMC61878.1"/>
    </source>
</evidence>
<evidence type="ECO:0000256" key="10">
    <source>
        <dbReference type="SAM" id="Phobius"/>
    </source>
</evidence>
<keyword evidence="4" id="KW-0328">Glycosyltransferase</keyword>
<evidence type="ECO:0000256" key="2">
    <source>
        <dbReference type="ARBA" id="ARBA00004687"/>
    </source>
</evidence>
<protein>
    <recommendedName>
        <fullName evidence="14">Glycosyltransferase RgtA/B/C/D-like domain-containing protein</fullName>
    </recommendedName>
</protein>
<dbReference type="GO" id="GO:0004376">
    <property type="term" value="F:GPI mannosyltransferase activity"/>
    <property type="evidence" value="ECO:0007669"/>
    <property type="project" value="InterPro"/>
</dbReference>
<evidence type="ECO:0000256" key="9">
    <source>
        <dbReference type="ARBA" id="ARBA00023136"/>
    </source>
</evidence>
<dbReference type="AlphaFoldDB" id="A0A2N6SXS8"/>
<feature type="signal peptide" evidence="11">
    <location>
        <begin position="1"/>
        <end position="21"/>
    </location>
</feature>
<feature type="transmembrane region" description="Helical" evidence="10">
    <location>
        <begin position="133"/>
        <end position="166"/>
    </location>
</feature>
<evidence type="ECO:0000256" key="11">
    <source>
        <dbReference type="SAM" id="SignalP"/>
    </source>
</evidence>
<dbReference type="GO" id="GO:0006506">
    <property type="term" value="P:GPI anchor biosynthetic process"/>
    <property type="evidence" value="ECO:0007669"/>
    <property type="project" value="UniProtKB-UniPathway"/>
</dbReference>
<dbReference type="PANTHER" id="PTHR12468:SF2">
    <property type="entry name" value="GPI MANNOSYLTRANSFERASE 2"/>
    <property type="match status" value="1"/>
</dbReference>
<dbReference type="UniPathway" id="UPA00196"/>
<name>A0A2N6SXS8_9CORY</name>
<keyword evidence="8 10" id="KW-1133">Transmembrane helix</keyword>
<feature type="transmembrane region" description="Helical" evidence="10">
    <location>
        <begin position="96"/>
        <end position="121"/>
    </location>
</feature>
<reference evidence="12 13" key="1">
    <citation type="submission" date="2017-09" db="EMBL/GenBank/DDBJ databases">
        <title>Bacterial strain isolated from the female urinary microbiota.</title>
        <authorList>
            <person name="Thomas-White K."/>
            <person name="Kumar N."/>
            <person name="Forster S."/>
            <person name="Putonti C."/>
            <person name="Lawley T."/>
            <person name="Wolfe A.J."/>
        </authorList>
    </citation>
    <scope>NUCLEOTIDE SEQUENCE [LARGE SCALE GENOMIC DNA]</scope>
    <source>
        <strain evidence="12 13">UMB0908</strain>
    </source>
</reference>
<dbReference type="Proteomes" id="UP000235363">
    <property type="component" value="Unassembled WGS sequence"/>
</dbReference>
<evidence type="ECO:0000256" key="6">
    <source>
        <dbReference type="ARBA" id="ARBA00022692"/>
    </source>
</evidence>
<feature type="chain" id="PRO_5039639649" description="Glycosyltransferase RgtA/B/C/D-like domain-containing protein" evidence="11">
    <location>
        <begin position="22"/>
        <end position="422"/>
    </location>
</feature>
<evidence type="ECO:0000256" key="1">
    <source>
        <dbReference type="ARBA" id="ARBA00004477"/>
    </source>
</evidence>
<feature type="transmembrane region" description="Helical" evidence="10">
    <location>
        <begin position="397"/>
        <end position="416"/>
    </location>
</feature>
<keyword evidence="7" id="KW-0256">Endoplasmic reticulum</keyword>
<evidence type="ECO:0000256" key="7">
    <source>
        <dbReference type="ARBA" id="ARBA00022824"/>
    </source>
</evidence>
<evidence type="ECO:0008006" key="14">
    <source>
        <dbReference type="Google" id="ProtNLM"/>
    </source>
</evidence>
<proteinExistence type="predicted"/>
<evidence type="ECO:0000256" key="3">
    <source>
        <dbReference type="ARBA" id="ARBA00022502"/>
    </source>
</evidence>
<keyword evidence="3" id="KW-0337">GPI-anchor biosynthesis</keyword>
<evidence type="ECO:0000256" key="4">
    <source>
        <dbReference type="ARBA" id="ARBA00022676"/>
    </source>
</evidence>
<feature type="transmembrane region" description="Helical" evidence="10">
    <location>
        <begin position="343"/>
        <end position="361"/>
    </location>
</feature>
<keyword evidence="9 10" id="KW-0472">Membrane</keyword>
<feature type="transmembrane region" description="Helical" evidence="10">
    <location>
        <begin position="178"/>
        <end position="204"/>
    </location>
</feature>
<feature type="transmembrane region" description="Helical" evidence="10">
    <location>
        <begin position="273"/>
        <end position="297"/>
    </location>
</feature>
<dbReference type="GO" id="GO:0016020">
    <property type="term" value="C:membrane"/>
    <property type="evidence" value="ECO:0007669"/>
    <property type="project" value="GOC"/>
</dbReference>
<keyword evidence="6 10" id="KW-0812">Transmembrane</keyword>
<gene>
    <name evidence="12" type="ORF">CJ204_08600</name>
</gene>
<comment type="caution">
    <text evidence="12">The sequence shown here is derived from an EMBL/GenBank/DDBJ whole genome shotgun (WGS) entry which is preliminary data.</text>
</comment>
<comment type="subcellular location">
    <subcellularLocation>
        <location evidence="1">Endoplasmic reticulum membrane</location>
        <topology evidence="1">Multi-pass membrane protein</topology>
    </subcellularLocation>
</comment>
<sequence>MPVIAWYAATRVVLVAAVALAVVADLADQGWPVTWPGVARDTWTALNSWDAAWMRDIAERGYFGLEDVDGDPGHWRSLAFFPLMPFAMKALSAATALPAAASGVIISAVAGAAFAFAAAALAGRMGLPRRSMILASVLATTAPMAVVMLMPYTEALFLALAAWGLVGVVDKRWGRAGLLFLLAGLTRSTALGLFIVLAVAVIAGDRRNPRAWAAVVVAPLGWAAYLLWSSAQLRDAGGYFGAQARGWNSEVDGGAATLRWLWESLGASRETGYAVSAVIIVAVAATLAWAFVGWVLARIGAARVRRAASVADSADADPSTSTGFSISVGSVSADRARSFPDRWGACWPVLLFSCLAVGQVLVSDGLMHSRPRLFLSGVLVLLVFAPVLARMRRFDRFWILAAWILGSAWVGAYLLVPFPWAI</sequence>
<organism evidence="12 13">
    <name type="scientific">Corynebacterium xerosis</name>
    <dbReference type="NCBI Taxonomy" id="1725"/>
    <lineage>
        <taxon>Bacteria</taxon>
        <taxon>Bacillati</taxon>
        <taxon>Actinomycetota</taxon>
        <taxon>Actinomycetes</taxon>
        <taxon>Mycobacteriales</taxon>
        <taxon>Corynebacteriaceae</taxon>
        <taxon>Corynebacterium</taxon>
    </lineage>
</organism>
<dbReference type="InterPro" id="IPR007315">
    <property type="entry name" value="PIG-V/Gpi18"/>
</dbReference>
<accession>A0A2N6SXS8</accession>
<keyword evidence="5" id="KW-0808">Transferase</keyword>
<keyword evidence="11" id="KW-0732">Signal</keyword>
<feature type="transmembrane region" description="Helical" evidence="10">
    <location>
        <begin position="373"/>
        <end position="390"/>
    </location>
</feature>
<evidence type="ECO:0000256" key="8">
    <source>
        <dbReference type="ARBA" id="ARBA00022989"/>
    </source>
</evidence>
<dbReference type="EMBL" id="PNHF01000019">
    <property type="protein sequence ID" value="PMC61878.1"/>
    <property type="molecule type" value="Genomic_DNA"/>
</dbReference>
<dbReference type="PANTHER" id="PTHR12468">
    <property type="entry name" value="GPI MANNOSYLTRANSFERASE 2"/>
    <property type="match status" value="1"/>
</dbReference>
<comment type="pathway">
    <text evidence="2">Glycolipid biosynthesis; glycosylphosphatidylinositol-anchor biosynthesis.</text>
</comment>
<feature type="transmembrane region" description="Helical" evidence="10">
    <location>
        <begin position="211"/>
        <end position="228"/>
    </location>
</feature>
<evidence type="ECO:0000313" key="13">
    <source>
        <dbReference type="Proteomes" id="UP000235363"/>
    </source>
</evidence>